<gene>
    <name evidence="2" type="ORF">GXW98_03110</name>
</gene>
<protein>
    <submittedName>
        <fullName evidence="2">VOC family protein</fullName>
    </submittedName>
</protein>
<dbReference type="RefSeq" id="WP_273172978.1">
    <property type="nucleotide sequence ID" value="NZ_CP181270.1"/>
</dbReference>
<accession>A0A971CYW0</accession>
<dbReference type="Gene3D" id="3.10.180.10">
    <property type="entry name" value="2,3-Dihydroxybiphenyl 1,2-Dioxygenase, domain 1"/>
    <property type="match status" value="1"/>
</dbReference>
<dbReference type="InterPro" id="IPR037523">
    <property type="entry name" value="VOC_core"/>
</dbReference>
<proteinExistence type="predicted"/>
<feature type="domain" description="VOC" evidence="1">
    <location>
        <begin position="1"/>
        <end position="133"/>
    </location>
</feature>
<dbReference type="InterPro" id="IPR029068">
    <property type="entry name" value="Glyas_Bleomycin-R_OHBP_Dase"/>
</dbReference>
<dbReference type="PANTHER" id="PTHR35006">
    <property type="entry name" value="GLYOXALASE FAMILY PROTEIN (AFU_ORTHOLOGUE AFUA_5G14830)"/>
    <property type="match status" value="1"/>
</dbReference>
<dbReference type="Pfam" id="PF00903">
    <property type="entry name" value="Glyoxalase"/>
    <property type="match status" value="1"/>
</dbReference>
<reference evidence="2" key="1">
    <citation type="journal article" date="2020" name="Biotechnol. Biofuels">
        <title>New insights from the biogas microbiome by comprehensive genome-resolved metagenomics of nearly 1600 species originating from multiple anaerobic digesters.</title>
        <authorList>
            <person name="Campanaro S."/>
            <person name="Treu L."/>
            <person name="Rodriguez-R L.M."/>
            <person name="Kovalovszki A."/>
            <person name="Ziels R.M."/>
            <person name="Maus I."/>
            <person name="Zhu X."/>
            <person name="Kougias P.G."/>
            <person name="Basile A."/>
            <person name="Luo G."/>
            <person name="Schluter A."/>
            <person name="Konstantinidis K.T."/>
            <person name="Angelidaki I."/>
        </authorList>
    </citation>
    <scope>NUCLEOTIDE SEQUENCE</scope>
    <source>
        <strain evidence="2">AS01afH2WH_6</strain>
    </source>
</reference>
<evidence type="ECO:0000313" key="3">
    <source>
        <dbReference type="Proteomes" id="UP000767327"/>
    </source>
</evidence>
<comment type="caution">
    <text evidence="2">The sequence shown here is derived from an EMBL/GenBank/DDBJ whole genome shotgun (WGS) entry which is preliminary data.</text>
</comment>
<evidence type="ECO:0000313" key="2">
    <source>
        <dbReference type="EMBL" id="NLT79262.1"/>
    </source>
</evidence>
<name>A0A971CYW0_9BIFI</name>
<organism evidence="2 3">
    <name type="scientific">Bifidobacterium crudilactis</name>
    <dbReference type="NCBI Taxonomy" id="327277"/>
    <lineage>
        <taxon>Bacteria</taxon>
        <taxon>Bacillati</taxon>
        <taxon>Actinomycetota</taxon>
        <taxon>Actinomycetes</taxon>
        <taxon>Bifidobacteriales</taxon>
        <taxon>Bifidobacteriaceae</taxon>
        <taxon>Bifidobacterium</taxon>
    </lineage>
</organism>
<evidence type="ECO:0000259" key="1">
    <source>
        <dbReference type="PROSITE" id="PS51819"/>
    </source>
</evidence>
<sequence length="139" mass="15388">MIDHITLHVDDAGRSIDFYTRVLAPLGYVRKVQHGETVGFGMEDGTPRADFYVSPRITNAHESVETWRQEPTSPVTHIAFRAGDETAVDRFHEEGLAAGGTENGEPGMRDYHPGYYSAFILDPDGNNIEAVVDWSHSLG</sequence>
<dbReference type="PROSITE" id="PS51819">
    <property type="entry name" value="VOC"/>
    <property type="match status" value="1"/>
</dbReference>
<dbReference type="Proteomes" id="UP000767327">
    <property type="component" value="Unassembled WGS sequence"/>
</dbReference>
<dbReference type="PANTHER" id="PTHR35006:SF2">
    <property type="entry name" value="GLYOXALASE FAMILY PROTEIN (AFU_ORTHOLOGUE AFUA_5G14830)"/>
    <property type="match status" value="1"/>
</dbReference>
<dbReference type="CDD" id="cd07262">
    <property type="entry name" value="VOC_like"/>
    <property type="match status" value="1"/>
</dbReference>
<dbReference type="EMBL" id="JAAXZR010000012">
    <property type="protein sequence ID" value="NLT79262.1"/>
    <property type="molecule type" value="Genomic_DNA"/>
</dbReference>
<dbReference type="SUPFAM" id="SSF54593">
    <property type="entry name" value="Glyoxalase/Bleomycin resistance protein/Dihydroxybiphenyl dioxygenase"/>
    <property type="match status" value="1"/>
</dbReference>
<reference evidence="2" key="2">
    <citation type="submission" date="2020-01" db="EMBL/GenBank/DDBJ databases">
        <authorList>
            <person name="Campanaro S."/>
        </authorList>
    </citation>
    <scope>NUCLEOTIDE SEQUENCE</scope>
    <source>
        <strain evidence="2">AS01afH2WH_6</strain>
    </source>
</reference>
<dbReference type="AlphaFoldDB" id="A0A971CYW0"/>
<dbReference type="InterPro" id="IPR004360">
    <property type="entry name" value="Glyas_Fos-R_dOase_dom"/>
</dbReference>